<feature type="region of interest" description="Disordered" evidence="1">
    <location>
        <begin position="1"/>
        <end position="20"/>
    </location>
</feature>
<dbReference type="OrthoDB" id="8911262at2"/>
<organism evidence="2 3">
    <name type="scientific">Kinneretia aquatilis</name>
    <dbReference type="NCBI Taxonomy" id="2070761"/>
    <lineage>
        <taxon>Bacteria</taxon>
        <taxon>Pseudomonadati</taxon>
        <taxon>Pseudomonadota</taxon>
        <taxon>Betaproteobacteria</taxon>
        <taxon>Burkholderiales</taxon>
        <taxon>Sphaerotilaceae</taxon>
        <taxon>Roseateles</taxon>
    </lineage>
</organism>
<dbReference type="Proteomes" id="UP000235916">
    <property type="component" value="Unassembled WGS sequence"/>
</dbReference>
<dbReference type="PANTHER" id="PTHR35175:SF2">
    <property type="entry name" value="DUF1289 DOMAIN-CONTAINING PROTEIN"/>
    <property type="match status" value="1"/>
</dbReference>
<evidence type="ECO:0000256" key="1">
    <source>
        <dbReference type="SAM" id="MobiDB-lite"/>
    </source>
</evidence>
<dbReference type="InterPro" id="IPR010710">
    <property type="entry name" value="DUF1289"/>
</dbReference>
<gene>
    <name evidence="2" type="ORF">C1O66_22050</name>
</gene>
<protein>
    <submittedName>
        <fullName evidence="2">DUF1289 domain-containing protein</fullName>
    </submittedName>
</protein>
<reference evidence="2 3" key="1">
    <citation type="submission" date="2018-01" db="EMBL/GenBank/DDBJ databases">
        <title>Draft genome sequence of Paucibacter aquatile CR182 isolated from freshwater of the Nakdong River.</title>
        <authorList>
            <person name="Choi A."/>
            <person name="Chung E.J."/>
        </authorList>
    </citation>
    <scope>NUCLEOTIDE SEQUENCE [LARGE SCALE GENOMIC DNA]</scope>
    <source>
        <strain evidence="2 3">CR182</strain>
    </source>
</reference>
<comment type="caution">
    <text evidence="2">The sequence shown here is derived from an EMBL/GenBank/DDBJ whole genome shotgun (WGS) entry which is preliminary data.</text>
</comment>
<dbReference type="Pfam" id="PF06945">
    <property type="entry name" value="DUF1289"/>
    <property type="match status" value="1"/>
</dbReference>
<evidence type="ECO:0000313" key="2">
    <source>
        <dbReference type="EMBL" id="PND36380.1"/>
    </source>
</evidence>
<dbReference type="AlphaFoldDB" id="A0A2N8KSG8"/>
<evidence type="ECO:0000313" key="3">
    <source>
        <dbReference type="Proteomes" id="UP000235916"/>
    </source>
</evidence>
<keyword evidence="3" id="KW-1185">Reference proteome</keyword>
<proteinExistence type="predicted"/>
<name>A0A2N8KSG8_9BURK</name>
<dbReference type="EMBL" id="POSP01000004">
    <property type="protein sequence ID" value="PND36380.1"/>
    <property type="molecule type" value="Genomic_DNA"/>
</dbReference>
<accession>A0A2N8KSG8</accession>
<dbReference type="RefSeq" id="WP_102770153.1">
    <property type="nucleotide sequence ID" value="NZ_POSP01000004.1"/>
</dbReference>
<dbReference type="PANTHER" id="PTHR35175">
    <property type="entry name" value="DUF1289 DOMAIN-CONTAINING PROTEIN"/>
    <property type="match status" value="1"/>
</dbReference>
<sequence>MSALRPPSPPAVPAPGSTVSSPCTNICRIHAATGWCEGCARSIPEITVWSRADDATRLEILARLPARREQLAEQGIFIA</sequence>
<feature type="compositionally biased region" description="Pro residues" evidence="1">
    <location>
        <begin position="1"/>
        <end position="13"/>
    </location>
</feature>